<dbReference type="NCBIfam" id="TIGR02227">
    <property type="entry name" value="sigpep_I_bact"/>
    <property type="match status" value="1"/>
</dbReference>
<dbReference type="Gene3D" id="2.10.109.10">
    <property type="entry name" value="Umud Fragment, subunit A"/>
    <property type="match status" value="1"/>
</dbReference>
<feature type="region of interest" description="Disordered" evidence="4">
    <location>
        <begin position="1"/>
        <end position="29"/>
    </location>
</feature>
<dbReference type="EC" id="3.4.21.89" evidence="3"/>
<keyword evidence="3 6" id="KW-0378">Hydrolase</keyword>
<evidence type="ECO:0000256" key="4">
    <source>
        <dbReference type="SAM" id="MobiDB-lite"/>
    </source>
</evidence>
<dbReference type="RefSeq" id="WP_227624167.1">
    <property type="nucleotide sequence ID" value="NZ_JBBNIB010000159.1"/>
</dbReference>
<dbReference type="Pfam" id="PF10502">
    <property type="entry name" value="Peptidase_S26"/>
    <property type="match status" value="1"/>
</dbReference>
<keyword evidence="3" id="KW-1133">Transmembrane helix</keyword>
<dbReference type="InterPro" id="IPR036286">
    <property type="entry name" value="LexA/Signal_pep-like_sf"/>
</dbReference>
<protein>
    <recommendedName>
        <fullName evidence="3">Signal peptidase I</fullName>
        <ecNumber evidence="3">3.4.21.89</ecNumber>
    </recommendedName>
</protein>
<dbReference type="CDD" id="cd06530">
    <property type="entry name" value="S26_SPase_I"/>
    <property type="match status" value="1"/>
</dbReference>
<proteinExistence type="inferred from homology"/>
<sequence>MKEPNEALAPEAPPGTPEANLSGPAKPEKSPLLREARSLAVRLAVFAAVLWVLLTQVYLVTQVSGNEMFPAVKDGDLVLGCRLEKDYAKNDVVVYERSGTLRVGRVLARGGDIVTLSESGVVEVNGSAQGGGILYPTYPKSLLSYPYAVPEDSVFILGDCRTQAEDSRDFGPVQCSAVKAKVITLIRRRGL</sequence>
<evidence type="ECO:0000256" key="1">
    <source>
        <dbReference type="ARBA" id="ARBA00004401"/>
    </source>
</evidence>
<gene>
    <name evidence="6" type="primary">lepB</name>
    <name evidence="6" type="ORF">AAAU72_13460</name>
</gene>
<evidence type="ECO:0000313" key="7">
    <source>
        <dbReference type="Proteomes" id="UP001439984"/>
    </source>
</evidence>
<dbReference type="SUPFAM" id="SSF51306">
    <property type="entry name" value="LexA/Signal peptidase"/>
    <property type="match status" value="1"/>
</dbReference>
<keyword evidence="3" id="KW-0645">Protease</keyword>
<evidence type="ECO:0000259" key="5">
    <source>
        <dbReference type="Pfam" id="PF10502"/>
    </source>
</evidence>
<keyword evidence="3" id="KW-0472">Membrane</keyword>
<comment type="similarity">
    <text evidence="2 3">Belongs to the peptidase S26 family.</text>
</comment>
<dbReference type="GO" id="GO:0009003">
    <property type="term" value="F:signal peptidase activity"/>
    <property type="evidence" value="ECO:0007669"/>
    <property type="project" value="UniProtKB-EC"/>
</dbReference>
<dbReference type="InterPro" id="IPR019533">
    <property type="entry name" value="Peptidase_S26"/>
</dbReference>
<comment type="subcellular location">
    <subcellularLocation>
        <location evidence="1">Cell membrane</location>
        <topology evidence="1">Single-pass type II membrane protein</topology>
    </subcellularLocation>
    <subcellularLocation>
        <location evidence="3">Membrane</location>
        <topology evidence="3">Single-pass type II membrane protein</topology>
    </subcellularLocation>
</comment>
<dbReference type="InterPro" id="IPR000223">
    <property type="entry name" value="Pept_S26A_signal_pept_1"/>
</dbReference>
<dbReference type="EMBL" id="JBBNIB010000159">
    <property type="protein sequence ID" value="MEQ2689166.1"/>
    <property type="molecule type" value="Genomic_DNA"/>
</dbReference>
<feature type="transmembrane region" description="Helical" evidence="3">
    <location>
        <begin position="39"/>
        <end position="59"/>
    </location>
</feature>
<feature type="domain" description="Peptidase S26" evidence="5">
    <location>
        <begin position="43"/>
        <end position="183"/>
    </location>
</feature>
<name>A0ABV1IQP7_9FIRM</name>
<evidence type="ECO:0000313" key="6">
    <source>
        <dbReference type="EMBL" id="MEQ2689166.1"/>
    </source>
</evidence>
<dbReference type="PANTHER" id="PTHR43390:SF1">
    <property type="entry name" value="CHLOROPLAST PROCESSING PEPTIDASE"/>
    <property type="match status" value="1"/>
</dbReference>
<dbReference type="PRINTS" id="PR00727">
    <property type="entry name" value="LEADERPTASE"/>
</dbReference>
<comment type="catalytic activity">
    <reaction evidence="3">
        <text>Cleavage of hydrophobic, N-terminal signal or leader sequences from secreted and periplasmic proteins.</text>
        <dbReference type="EC" id="3.4.21.89"/>
    </reaction>
</comment>
<dbReference type="Proteomes" id="UP001439984">
    <property type="component" value="Unassembled WGS sequence"/>
</dbReference>
<reference evidence="6 7" key="1">
    <citation type="submission" date="2024-04" db="EMBL/GenBank/DDBJ databases">
        <title>Human intestinal bacterial collection.</title>
        <authorList>
            <person name="Pauvert C."/>
            <person name="Hitch T.C.A."/>
            <person name="Clavel T."/>
        </authorList>
    </citation>
    <scope>NUCLEOTIDE SEQUENCE [LARGE SCALE GENOMIC DNA]</scope>
    <source>
        <strain evidence="6 7">CLA-AA-H236</strain>
    </source>
</reference>
<organism evidence="6 7">
    <name type="scientific">Faecalibacterium longum</name>
    <dbReference type="NCBI Taxonomy" id="1851428"/>
    <lineage>
        <taxon>Bacteria</taxon>
        <taxon>Bacillati</taxon>
        <taxon>Bacillota</taxon>
        <taxon>Clostridia</taxon>
        <taxon>Eubacteriales</taxon>
        <taxon>Oscillospiraceae</taxon>
        <taxon>Faecalibacterium</taxon>
    </lineage>
</organism>
<feature type="compositionally biased region" description="Low complexity" evidence="4">
    <location>
        <begin position="1"/>
        <end position="10"/>
    </location>
</feature>
<accession>A0ABV1IQP7</accession>
<evidence type="ECO:0000256" key="2">
    <source>
        <dbReference type="ARBA" id="ARBA00009370"/>
    </source>
</evidence>
<keyword evidence="7" id="KW-1185">Reference proteome</keyword>
<evidence type="ECO:0000256" key="3">
    <source>
        <dbReference type="RuleBase" id="RU362042"/>
    </source>
</evidence>
<comment type="caution">
    <text evidence="6">The sequence shown here is derived from an EMBL/GenBank/DDBJ whole genome shotgun (WGS) entry which is preliminary data.</text>
</comment>
<keyword evidence="3" id="KW-0812">Transmembrane</keyword>
<dbReference type="PANTHER" id="PTHR43390">
    <property type="entry name" value="SIGNAL PEPTIDASE I"/>
    <property type="match status" value="1"/>
</dbReference>